<keyword evidence="3" id="KW-1185">Reference proteome</keyword>
<dbReference type="EMBL" id="KB445638">
    <property type="protein sequence ID" value="EMD68451.1"/>
    <property type="molecule type" value="Genomic_DNA"/>
</dbReference>
<feature type="compositionally biased region" description="Low complexity" evidence="1">
    <location>
        <begin position="48"/>
        <end position="58"/>
    </location>
</feature>
<evidence type="ECO:0000313" key="3">
    <source>
        <dbReference type="Proteomes" id="UP000016934"/>
    </source>
</evidence>
<dbReference type="GeneID" id="19135654"/>
<sequence>MHHHLHVIISDQKGPPRHEPLPSHSPGPSLPTTTTPNTRDHPIPQPSIPSSRPALSSPLRHKTVL</sequence>
<evidence type="ECO:0000313" key="2">
    <source>
        <dbReference type="EMBL" id="EMD68451.1"/>
    </source>
</evidence>
<dbReference type="HOGENOM" id="CLU_2849549_0_0_1"/>
<protein>
    <submittedName>
        <fullName evidence="2">Uncharacterized protein</fullName>
    </submittedName>
</protein>
<dbReference type="KEGG" id="bsc:COCSADRAFT_272889"/>
<dbReference type="RefSeq" id="XP_007696054.1">
    <property type="nucleotide sequence ID" value="XM_007697864.1"/>
</dbReference>
<dbReference type="Proteomes" id="UP000016934">
    <property type="component" value="Unassembled WGS sequence"/>
</dbReference>
<gene>
    <name evidence="2" type="ORF">COCSADRAFT_272889</name>
</gene>
<reference evidence="2 3" key="1">
    <citation type="journal article" date="2012" name="PLoS Pathog.">
        <title>Diverse lifestyles and strategies of plant pathogenesis encoded in the genomes of eighteen Dothideomycetes fungi.</title>
        <authorList>
            <person name="Ohm R.A."/>
            <person name="Feau N."/>
            <person name="Henrissat B."/>
            <person name="Schoch C.L."/>
            <person name="Horwitz B.A."/>
            <person name="Barry K.W."/>
            <person name="Condon B.J."/>
            <person name="Copeland A.C."/>
            <person name="Dhillon B."/>
            <person name="Glaser F."/>
            <person name="Hesse C.N."/>
            <person name="Kosti I."/>
            <person name="LaButti K."/>
            <person name="Lindquist E.A."/>
            <person name="Lucas S."/>
            <person name="Salamov A.A."/>
            <person name="Bradshaw R.E."/>
            <person name="Ciuffetti L."/>
            <person name="Hamelin R.C."/>
            <person name="Kema G.H.J."/>
            <person name="Lawrence C."/>
            <person name="Scott J.A."/>
            <person name="Spatafora J.W."/>
            <person name="Turgeon B.G."/>
            <person name="de Wit P.J.G.M."/>
            <person name="Zhong S."/>
            <person name="Goodwin S.B."/>
            <person name="Grigoriev I.V."/>
        </authorList>
    </citation>
    <scope>NUCLEOTIDE SEQUENCE [LARGE SCALE GENOMIC DNA]</scope>
    <source>
        <strain evidence="3">ND90Pr / ATCC 201652</strain>
    </source>
</reference>
<dbReference type="AlphaFoldDB" id="M2TGU4"/>
<name>M2TGU4_COCSN</name>
<accession>M2TGU4</accession>
<proteinExistence type="predicted"/>
<reference evidence="3" key="2">
    <citation type="journal article" date="2013" name="PLoS Genet.">
        <title>Comparative genome structure, secondary metabolite, and effector coding capacity across Cochliobolus pathogens.</title>
        <authorList>
            <person name="Condon B.J."/>
            <person name="Leng Y."/>
            <person name="Wu D."/>
            <person name="Bushley K.E."/>
            <person name="Ohm R.A."/>
            <person name="Otillar R."/>
            <person name="Martin J."/>
            <person name="Schackwitz W."/>
            <person name="Grimwood J."/>
            <person name="MohdZainudin N."/>
            <person name="Xue C."/>
            <person name="Wang R."/>
            <person name="Manning V.A."/>
            <person name="Dhillon B."/>
            <person name="Tu Z.J."/>
            <person name="Steffenson B.J."/>
            <person name="Salamov A."/>
            <person name="Sun H."/>
            <person name="Lowry S."/>
            <person name="LaButti K."/>
            <person name="Han J."/>
            <person name="Copeland A."/>
            <person name="Lindquist E."/>
            <person name="Barry K."/>
            <person name="Schmutz J."/>
            <person name="Baker S.E."/>
            <person name="Ciuffetti L.M."/>
            <person name="Grigoriev I.V."/>
            <person name="Zhong S."/>
            <person name="Turgeon B.G."/>
        </authorList>
    </citation>
    <scope>NUCLEOTIDE SEQUENCE [LARGE SCALE GENOMIC DNA]</scope>
    <source>
        <strain evidence="3">ND90Pr / ATCC 201652</strain>
    </source>
</reference>
<organism evidence="2 3">
    <name type="scientific">Cochliobolus sativus (strain ND90Pr / ATCC 201652)</name>
    <name type="common">Common root rot and spot blotch fungus</name>
    <name type="synonym">Bipolaris sorokiniana</name>
    <dbReference type="NCBI Taxonomy" id="665912"/>
    <lineage>
        <taxon>Eukaryota</taxon>
        <taxon>Fungi</taxon>
        <taxon>Dikarya</taxon>
        <taxon>Ascomycota</taxon>
        <taxon>Pezizomycotina</taxon>
        <taxon>Dothideomycetes</taxon>
        <taxon>Pleosporomycetidae</taxon>
        <taxon>Pleosporales</taxon>
        <taxon>Pleosporineae</taxon>
        <taxon>Pleosporaceae</taxon>
        <taxon>Bipolaris</taxon>
    </lineage>
</organism>
<feature type="region of interest" description="Disordered" evidence="1">
    <location>
        <begin position="1"/>
        <end position="65"/>
    </location>
</feature>
<evidence type="ECO:0000256" key="1">
    <source>
        <dbReference type="SAM" id="MobiDB-lite"/>
    </source>
</evidence>